<proteinExistence type="predicted"/>
<comment type="caution">
    <text evidence="2">The sequence shown here is derived from an EMBL/GenBank/DDBJ whole genome shotgun (WGS) entry which is preliminary data.</text>
</comment>
<name>A0AAD9AIR3_9PEZI</name>
<feature type="region of interest" description="Disordered" evidence="1">
    <location>
        <begin position="1"/>
        <end position="55"/>
    </location>
</feature>
<gene>
    <name evidence="2" type="ORF">CCHR01_08225</name>
</gene>
<sequence length="100" mass="11073">MRFREKAKPSRVSPQSHPVPTPPPAPSADQRQHRARSNPPKVPPILGPPLAANPPRRALPVLVVSVTKHQTYQAVEPLNIRLIHNKPTSTKCMNESRSTL</sequence>
<evidence type="ECO:0000256" key="1">
    <source>
        <dbReference type="SAM" id="MobiDB-lite"/>
    </source>
</evidence>
<evidence type="ECO:0000313" key="3">
    <source>
        <dbReference type="Proteomes" id="UP001243330"/>
    </source>
</evidence>
<dbReference type="EMBL" id="JAQOWY010000152">
    <property type="protein sequence ID" value="KAK1849113.1"/>
    <property type="molecule type" value="Genomic_DNA"/>
</dbReference>
<feature type="compositionally biased region" description="Pro residues" evidence="1">
    <location>
        <begin position="17"/>
        <end position="26"/>
    </location>
</feature>
<dbReference type="Proteomes" id="UP001243330">
    <property type="component" value="Unassembled WGS sequence"/>
</dbReference>
<keyword evidence="3" id="KW-1185">Reference proteome</keyword>
<evidence type="ECO:0000313" key="2">
    <source>
        <dbReference type="EMBL" id="KAK1849113.1"/>
    </source>
</evidence>
<accession>A0AAD9AIR3</accession>
<dbReference type="AlphaFoldDB" id="A0AAD9AIR3"/>
<reference evidence="2" key="1">
    <citation type="submission" date="2023-01" db="EMBL/GenBank/DDBJ databases">
        <title>Colletotrichum chrysophilum M932 genome sequence.</title>
        <authorList>
            <person name="Baroncelli R."/>
        </authorList>
    </citation>
    <scope>NUCLEOTIDE SEQUENCE</scope>
    <source>
        <strain evidence="2">M932</strain>
    </source>
</reference>
<organism evidence="2 3">
    <name type="scientific">Colletotrichum chrysophilum</name>
    <dbReference type="NCBI Taxonomy" id="1836956"/>
    <lineage>
        <taxon>Eukaryota</taxon>
        <taxon>Fungi</taxon>
        <taxon>Dikarya</taxon>
        <taxon>Ascomycota</taxon>
        <taxon>Pezizomycotina</taxon>
        <taxon>Sordariomycetes</taxon>
        <taxon>Hypocreomycetidae</taxon>
        <taxon>Glomerellales</taxon>
        <taxon>Glomerellaceae</taxon>
        <taxon>Colletotrichum</taxon>
        <taxon>Colletotrichum gloeosporioides species complex</taxon>
    </lineage>
</organism>
<protein>
    <submittedName>
        <fullName evidence="2">Uncharacterized protein</fullName>
    </submittedName>
</protein>